<organism evidence="5 6">
    <name type="scientific">Ananas comosus</name>
    <name type="common">Pineapple</name>
    <name type="synonym">Ananas ananas</name>
    <dbReference type="NCBI Taxonomy" id="4615"/>
    <lineage>
        <taxon>Eukaryota</taxon>
        <taxon>Viridiplantae</taxon>
        <taxon>Streptophyta</taxon>
        <taxon>Embryophyta</taxon>
        <taxon>Tracheophyta</taxon>
        <taxon>Spermatophyta</taxon>
        <taxon>Magnoliopsida</taxon>
        <taxon>Liliopsida</taxon>
        <taxon>Poales</taxon>
        <taxon>Bromeliaceae</taxon>
        <taxon>Bromelioideae</taxon>
        <taxon>Ananas</taxon>
    </lineage>
</organism>
<dbReference type="RefSeq" id="XP_020100251.1">
    <property type="nucleotide sequence ID" value="XM_020244662.1"/>
</dbReference>
<dbReference type="PANTHER" id="PTHR47926">
    <property type="entry name" value="PENTATRICOPEPTIDE REPEAT-CONTAINING PROTEIN"/>
    <property type="match status" value="1"/>
</dbReference>
<keyword evidence="2" id="KW-0809">Transit peptide</keyword>
<accession>A0A6P5FVA8</accession>
<dbReference type="InterPro" id="IPR011990">
    <property type="entry name" value="TPR-like_helical_dom_sf"/>
</dbReference>
<dbReference type="InterPro" id="IPR046960">
    <property type="entry name" value="PPR_At4g14850-like_plant"/>
</dbReference>
<reference evidence="6" key="2">
    <citation type="submission" date="2025-08" db="UniProtKB">
        <authorList>
            <consortium name="RefSeq"/>
        </authorList>
    </citation>
    <scope>IDENTIFICATION</scope>
    <source>
        <tissue evidence="6">Leaf</tissue>
    </source>
</reference>
<dbReference type="Gramene" id="Aco000674.1.mrna1">
    <property type="protein sequence ID" value="Aco000674.1.mrna1.cds1"/>
    <property type="gene ID" value="Aco000674.1.path1"/>
</dbReference>
<evidence type="ECO:0000256" key="1">
    <source>
        <dbReference type="ARBA" id="ARBA00022737"/>
    </source>
</evidence>
<dbReference type="Pfam" id="PF20431">
    <property type="entry name" value="E_motif"/>
    <property type="match status" value="1"/>
</dbReference>
<dbReference type="GO" id="GO:0003723">
    <property type="term" value="F:RNA binding"/>
    <property type="evidence" value="ECO:0007669"/>
    <property type="project" value="InterPro"/>
</dbReference>
<dbReference type="Pfam" id="PF01535">
    <property type="entry name" value="PPR"/>
    <property type="match status" value="2"/>
</dbReference>
<dbReference type="AlphaFoldDB" id="A0A6P5FVA8"/>
<dbReference type="Pfam" id="PF13041">
    <property type="entry name" value="PPR_2"/>
    <property type="match status" value="4"/>
</dbReference>
<feature type="repeat" description="PPR" evidence="3">
    <location>
        <begin position="323"/>
        <end position="357"/>
    </location>
</feature>
<proteinExistence type="predicted"/>
<protein>
    <submittedName>
        <fullName evidence="6">Pentatricopeptide repeat-containing protein At5g66520-like</fullName>
    </submittedName>
</protein>
<evidence type="ECO:0000313" key="6">
    <source>
        <dbReference type="RefSeq" id="XP_020100251.1"/>
    </source>
</evidence>
<dbReference type="PROSITE" id="PS51375">
    <property type="entry name" value="PPR"/>
    <property type="match status" value="4"/>
</dbReference>
<dbReference type="Proteomes" id="UP000515123">
    <property type="component" value="Linkage group 12"/>
</dbReference>
<keyword evidence="1" id="KW-0677">Repeat</keyword>
<dbReference type="PANTHER" id="PTHR47926:SF436">
    <property type="entry name" value="PENTATRICOPEPTIDE REPEAT-CONTAINING PROTEIN ELI1, CHLOROPLASTIC-LIKE ISOFORM X2"/>
    <property type="match status" value="1"/>
</dbReference>
<evidence type="ECO:0000256" key="4">
    <source>
        <dbReference type="SAM" id="MobiDB-lite"/>
    </source>
</evidence>
<dbReference type="InterPro" id="IPR046848">
    <property type="entry name" value="E_motif"/>
</dbReference>
<dbReference type="FunFam" id="1.25.40.10:FF:000348">
    <property type="entry name" value="Pentatricopeptide repeat-containing protein chloroplastic"/>
    <property type="match status" value="1"/>
</dbReference>
<dbReference type="Gene3D" id="1.25.40.10">
    <property type="entry name" value="Tetratricopeptide repeat domain"/>
    <property type="match status" value="3"/>
</dbReference>
<feature type="compositionally biased region" description="Pro residues" evidence="4">
    <location>
        <begin position="1"/>
        <end position="13"/>
    </location>
</feature>
<feature type="repeat" description="PPR" evidence="3">
    <location>
        <begin position="222"/>
        <end position="256"/>
    </location>
</feature>
<dbReference type="GO" id="GO:0009451">
    <property type="term" value="P:RNA modification"/>
    <property type="evidence" value="ECO:0007669"/>
    <property type="project" value="InterPro"/>
</dbReference>
<reference evidence="5" key="1">
    <citation type="journal article" date="2015" name="Nat. Genet.">
        <title>The pineapple genome and the evolution of CAM photosynthesis.</title>
        <authorList>
            <person name="Ming R."/>
            <person name="VanBuren R."/>
            <person name="Wai C.M."/>
            <person name="Tang H."/>
            <person name="Schatz M.C."/>
            <person name="Bowers J.E."/>
            <person name="Lyons E."/>
            <person name="Wang M.L."/>
            <person name="Chen J."/>
            <person name="Biggers E."/>
            <person name="Zhang J."/>
            <person name="Huang L."/>
            <person name="Zhang L."/>
            <person name="Miao W."/>
            <person name="Zhang J."/>
            <person name="Ye Z."/>
            <person name="Miao C."/>
            <person name="Lin Z."/>
            <person name="Wang H."/>
            <person name="Zhou H."/>
            <person name="Yim W.C."/>
            <person name="Priest H.D."/>
            <person name="Zheng C."/>
            <person name="Woodhouse M."/>
            <person name="Edger P.P."/>
            <person name="Guyot R."/>
            <person name="Guo H.B."/>
            <person name="Guo H."/>
            <person name="Zheng G."/>
            <person name="Singh R."/>
            <person name="Sharma A."/>
            <person name="Min X."/>
            <person name="Zheng Y."/>
            <person name="Lee H."/>
            <person name="Gurtowski J."/>
            <person name="Sedlazeck F.J."/>
            <person name="Harkess A."/>
            <person name="McKain M.R."/>
            <person name="Liao Z."/>
            <person name="Fang J."/>
            <person name="Liu J."/>
            <person name="Zhang X."/>
            <person name="Zhang Q."/>
            <person name="Hu W."/>
            <person name="Qin Y."/>
            <person name="Wang K."/>
            <person name="Chen L.Y."/>
            <person name="Shirley N."/>
            <person name="Lin Y.R."/>
            <person name="Liu L.Y."/>
            <person name="Hernandez A.G."/>
            <person name="Wright C.L."/>
            <person name="Bulone V."/>
            <person name="Tuskan G.A."/>
            <person name="Heath K."/>
            <person name="Zee F."/>
            <person name="Moore P.H."/>
            <person name="Sunkar R."/>
            <person name="Leebens-Mack J.H."/>
            <person name="Mockler T."/>
            <person name="Bennetzen J.L."/>
            <person name="Freeling M."/>
            <person name="Sankoff D."/>
            <person name="Paterson A.H."/>
            <person name="Zhu X."/>
            <person name="Yang X."/>
            <person name="Smith J.A."/>
            <person name="Cushman J.C."/>
            <person name="Paull R.E."/>
            <person name="Yu Q."/>
        </authorList>
    </citation>
    <scope>NUCLEOTIDE SEQUENCE [LARGE SCALE GENOMIC DNA]</scope>
    <source>
        <strain evidence="5">cv. F153</strain>
    </source>
</reference>
<dbReference type="NCBIfam" id="TIGR00756">
    <property type="entry name" value="PPR"/>
    <property type="match status" value="5"/>
</dbReference>
<dbReference type="InterPro" id="IPR002885">
    <property type="entry name" value="PPR_rpt"/>
</dbReference>
<feature type="region of interest" description="Disordered" evidence="4">
    <location>
        <begin position="1"/>
        <end position="24"/>
    </location>
</feature>
<name>A0A6P5FVA8_ANACO</name>
<evidence type="ECO:0000256" key="2">
    <source>
        <dbReference type="ARBA" id="ARBA00022946"/>
    </source>
</evidence>
<sequence length="543" mass="60936">MPLSSPLPIPATNPTPLSQRTPPKRPHYAISLLKLIKTHKELSQLHSHLIKANLLTNPFTYNSLIKSYSRAGDPNSALSLFLDIINADSAAPDGFTYTFVLNVCAKSSYTVEGKQIHARMVKDPKRINTYSWNSLMGFYVKNGEDVWRVRRVLDGMRDPDVVSWNCLLDGYVKVGNLEAAQQLFDEMPVRDIVSWTTMLVGYADNGLLRNARHLFDGMPERNMVSWSVMIKGFVKAGMYKEALALFKEMQVSNVKIDKITLTTLLSACAGSGALDQGQWVHAYIDRHKIEVDAHLSTALVDMYAKCGKVDLAYSIFKDSKDKEVFSWNAMLGGLAMHSRGDEAIELFREMLSSGIEPNEITFICVLSACSHSGLVEDGLKIFNTIDRYRNVRLSKEHYVCVVDLLARAGLLQDALKVVKEMPMKADGNVWRALLSACHLYGNVEMSEYVGRVLLEMEPTDDGNYIVLSNLYASRNRWDEVGRLRKMMVERRVRKTPGCSLIEVEGVVHTFLAGDCSHSQSGVLRSLVDELIKQCYPLTEIGHE</sequence>
<dbReference type="GeneID" id="109718418"/>
<feature type="repeat" description="PPR" evidence="3">
    <location>
        <begin position="160"/>
        <end position="194"/>
    </location>
</feature>
<keyword evidence="5" id="KW-1185">Reference proteome</keyword>
<gene>
    <name evidence="6" type="primary">LOC109718418</name>
</gene>
<evidence type="ECO:0000256" key="3">
    <source>
        <dbReference type="PROSITE-ProRule" id="PRU00708"/>
    </source>
</evidence>
<dbReference type="OrthoDB" id="330671at2759"/>
<dbReference type="FunFam" id="1.25.40.10:FF:000090">
    <property type="entry name" value="Pentatricopeptide repeat-containing protein, chloroplastic"/>
    <property type="match status" value="1"/>
</dbReference>
<evidence type="ECO:0000313" key="5">
    <source>
        <dbReference type="Proteomes" id="UP000515123"/>
    </source>
</evidence>
<feature type="repeat" description="PPR" evidence="3">
    <location>
        <begin position="57"/>
        <end position="92"/>
    </location>
</feature>